<evidence type="ECO:0000259" key="2">
    <source>
        <dbReference type="SMART" id="SM00829"/>
    </source>
</evidence>
<dbReference type="CDD" id="cd05289">
    <property type="entry name" value="MDR_like_2"/>
    <property type="match status" value="1"/>
</dbReference>
<gene>
    <name evidence="3" type="ORF">GCM10022419_091940</name>
</gene>
<dbReference type="Pfam" id="PF13602">
    <property type="entry name" value="ADH_zinc_N_2"/>
    <property type="match status" value="1"/>
</dbReference>
<dbReference type="InterPro" id="IPR051603">
    <property type="entry name" value="Zinc-ADH_QOR/CCCR"/>
</dbReference>
<reference evidence="4" key="1">
    <citation type="journal article" date="2019" name="Int. J. Syst. Evol. Microbiol.">
        <title>The Global Catalogue of Microorganisms (GCM) 10K type strain sequencing project: providing services to taxonomists for standard genome sequencing and annotation.</title>
        <authorList>
            <consortium name="The Broad Institute Genomics Platform"/>
            <consortium name="The Broad Institute Genome Sequencing Center for Infectious Disease"/>
            <person name="Wu L."/>
            <person name="Ma J."/>
        </authorList>
    </citation>
    <scope>NUCLEOTIDE SEQUENCE [LARGE SCALE GENOMIC DNA]</scope>
    <source>
        <strain evidence="4">JCM 17326</strain>
    </source>
</reference>
<name>A0ABP6Z133_9ACTN</name>
<dbReference type="Proteomes" id="UP001500630">
    <property type="component" value="Unassembled WGS sequence"/>
</dbReference>
<dbReference type="SUPFAM" id="SSF50129">
    <property type="entry name" value="GroES-like"/>
    <property type="match status" value="1"/>
</dbReference>
<dbReference type="Pfam" id="PF08240">
    <property type="entry name" value="ADH_N"/>
    <property type="match status" value="1"/>
</dbReference>
<dbReference type="EMBL" id="BAABDQ010000029">
    <property type="protein sequence ID" value="GAA3594377.1"/>
    <property type="molecule type" value="Genomic_DNA"/>
</dbReference>
<dbReference type="InterPro" id="IPR013154">
    <property type="entry name" value="ADH-like_N"/>
</dbReference>
<dbReference type="PANTHER" id="PTHR44154">
    <property type="entry name" value="QUINONE OXIDOREDUCTASE"/>
    <property type="match status" value="1"/>
</dbReference>
<evidence type="ECO:0000313" key="3">
    <source>
        <dbReference type="EMBL" id="GAA3594377.1"/>
    </source>
</evidence>
<keyword evidence="1" id="KW-0521">NADP</keyword>
<evidence type="ECO:0000313" key="4">
    <source>
        <dbReference type="Proteomes" id="UP001500630"/>
    </source>
</evidence>
<dbReference type="Gene3D" id="3.90.180.10">
    <property type="entry name" value="Medium-chain alcohol dehydrogenases, catalytic domain"/>
    <property type="match status" value="2"/>
</dbReference>
<dbReference type="InterPro" id="IPR036291">
    <property type="entry name" value="NAD(P)-bd_dom_sf"/>
</dbReference>
<organism evidence="3 4">
    <name type="scientific">Nonomuraea rosea</name>
    <dbReference type="NCBI Taxonomy" id="638574"/>
    <lineage>
        <taxon>Bacteria</taxon>
        <taxon>Bacillati</taxon>
        <taxon>Actinomycetota</taxon>
        <taxon>Actinomycetes</taxon>
        <taxon>Streptosporangiales</taxon>
        <taxon>Streptosporangiaceae</taxon>
        <taxon>Nonomuraea</taxon>
    </lineage>
</organism>
<proteinExistence type="predicted"/>
<accession>A0ABP6Z133</accession>
<dbReference type="SUPFAM" id="SSF51735">
    <property type="entry name" value="NAD(P)-binding Rossmann-fold domains"/>
    <property type="match status" value="1"/>
</dbReference>
<dbReference type="InterPro" id="IPR011032">
    <property type="entry name" value="GroES-like_sf"/>
</dbReference>
<dbReference type="RefSeq" id="WP_345572293.1">
    <property type="nucleotide sequence ID" value="NZ_BAABDQ010000029.1"/>
</dbReference>
<protein>
    <submittedName>
        <fullName evidence="3">NADP-dependent oxidoreductase</fullName>
    </submittedName>
</protein>
<evidence type="ECO:0000256" key="1">
    <source>
        <dbReference type="ARBA" id="ARBA00022857"/>
    </source>
</evidence>
<feature type="domain" description="Enoyl reductase (ER)" evidence="2">
    <location>
        <begin position="10"/>
        <end position="365"/>
    </location>
</feature>
<comment type="caution">
    <text evidence="3">The sequence shown here is derived from an EMBL/GenBank/DDBJ whole genome shotgun (WGS) entry which is preliminary data.</text>
</comment>
<dbReference type="SMART" id="SM00829">
    <property type="entry name" value="PKS_ER"/>
    <property type="match status" value="1"/>
</dbReference>
<dbReference type="Gene3D" id="3.40.50.720">
    <property type="entry name" value="NAD(P)-binding Rossmann-like Domain"/>
    <property type="match status" value="2"/>
</dbReference>
<sequence>MFAVQFGRFGPPEVLTTGPFPEPHAGPGEVRIRVEAAGVAPVDLALRSGSSPSRDRLPLPHIPGVDAAGVIDEVGAGVTGAAVGEEVFGTVDVARLGGASAEYAVLKLWAAKPPAMPWTQAGAGGTSIETATRALDRLGVRPGVTLLVEGAAGGVGSVVVQFAIARGARVIGTARPENHAFIARLGAVPVAYGPGLADRIRTLTLGRAEPAPATLTPVAARADRPSDVARDDSASDVARVDPVSAVAEVDLASDVAREDRPSAVAGIDLALDVAGAGSLPELIAITGTPAAVLTLADFTGPRLGVGLSRGALAGEPDGWHGLAQAAALSEQGRFRIPVQAVFPMIRAAEAHAAAAQGPRQGKITLTARP</sequence>
<dbReference type="PANTHER" id="PTHR44154:SF1">
    <property type="entry name" value="QUINONE OXIDOREDUCTASE"/>
    <property type="match status" value="1"/>
</dbReference>
<dbReference type="InterPro" id="IPR020843">
    <property type="entry name" value="ER"/>
</dbReference>
<keyword evidence="4" id="KW-1185">Reference proteome</keyword>